<comment type="caution">
    <text evidence="4">Lacks conserved residue(s) required for the propagation of feature annotation.</text>
</comment>
<dbReference type="Pfam" id="PF00583">
    <property type="entry name" value="Acetyltransf_1"/>
    <property type="match status" value="1"/>
</dbReference>
<evidence type="ECO:0000256" key="3">
    <source>
        <dbReference type="ARBA" id="ARBA00023315"/>
    </source>
</evidence>
<keyword evidence="1 4" id="KW-0808">Transferase</keyword>
<dbReference type="SUPFAM" id="SSF55729">
    <property type="entry name" value="Acyl-CoA N-acyltransferases (Nat)"/>
    <property type="match status" value="1"/>
</dbReference>
<dbReference type="CDD" id="cd04301">
    <property type="entry name" value="NAT_SF"/>
    <property type="match status" value="2"/>
</dbReference>
<dbReference type="PANTHER" id="PTHR43617:SF31">
    <property type="entry name" value="MYCOTHIOL ACETYLTRANSFERASE"/>
    <property type="match status" value="1"/>
</dbReference>
<feature type="binding site" evidence="4">
    <location>
        <position position="219"/>
    </location>
    <ligand>
        <name>1D-myo-inositol 2-(L-cysteinylamino)-2-deoxy-alpha-D-glucopyranoside</name>
        <dbReference type="ChEBI" id="CHEBI:58887"/>
    </ligand>
</feature>
<feature type="binding site" evidence="4">
    <location>
        <begin position="78"/>
        <end position="80"/>
    </location>
    <ligand>
        <name>acetyl-CoA</name>
        <dbReference type="ChEBI" id="CHEBI:57288"/>
        <label>1</label>
    </ligand>
</feature>
<protein>
    <recommendedName>
        <fullName evidence="4">Mycothiol acetyltransferase</fullName>
        <shortName evidence="4">MSH acetyltransferase</shortName>
        <ecNumber evidence="4">2.3.1.189</ecNumber>
    </recommendedName>
    <alternativeName>
        <fullName evidence="4">Mycothiol synthase</fullName>
    </alternativeName>
</protein>
<evidence type="ECO:0000313" key="7">
    <source>
        <dbReference type="Proteomes" id="UP000612808"/>
    </source>
</evidence>
<reference evidence="6" key="1">
    <citation type="submission" date="2021-01" db="EMBL/GenBank/DDBJ databases">
        <title>Whole genome shotgun sequence of Actinocatenispora rupis NBRC 107355.</title>
        <authorList>
            <person name="Komaki H."/>
            <person name="Tamura T."/>
        </authorList>
    </citation>
    <scope>NUCLEOTIDE SEQUENCE</scope>
    <source>
        <strain evidence="6">NBRC 107355</strain>
    </source>
</reference>
<organism evidence="6 7">
    <name type="scientific">Actinocatenispora rupis</name>
    <dbReference type="NCBI Taxonomy" id="519421"/>
    <lineage>
        <taxon>Bacteria</taxon>
        <taxon>Bacillati</taxon>
        <taxon>Actinomycetota</taxon>
        <taxon>Actinomycetes</taxon>
        <taxon>Micromonosporales</taxon>
        <taxon>Micromonosporaceae</taxon>
        <taxon>Actinocatenispora</taxon>
    </lineage>
</organism>
<feature type="domain" description="N-acetyltransferase" evidence="5">
    <location>
        <begin position="152"/>
        <end position="299"/>
    </location>
</feature>
<dbReference type="EMBL" id="BOMB01000038">
    <property type="protein sequence ID" value="GID15154.1"/>
    <property type="molecule type" value="Genomic_DNA"/>
</dbReference>
<dbReference type="HAMAP" id="MF_01698">
    <property type="entry name" value="MshD"/>
    <property type="match status" value="1"/>
</dbReference>
<feature type="binding site" evidence="4">
    <location>
        <position position="39"/>
    </location>
    <ligand>
        <name>1D-myo-inositol 2-(L-cysteinylamino)-2-deoxy-alpha-D-glucopyranoside</name>
        <dbReference type="ChEBI" id="CHEBI:58887"/>
    </ligand>
</feature>
<accession>A0A8J3NDB1</accession>
<evidence type="ECO:0000259" key="5">
    <source>
        <dbReference type="PROSITE" id="PS51186"/>
    </source>
</evidence>
<comment type="catalytic activity">
    <reaction evidence="4">
        <text>1D-myo-inositol 2-(L-cysteinylamino)-2-deoxy-alpha-D-glucopyranoside + acetyl-CoA = mycothiol + CoA + H(+)</text>
        <dbReference type="Rhea" id="RHEA:26172"/>
        <dbReference type="ChEBI" id="CHEBI:15378"/>
        <dbReference type="ChEBI" id="CHEBI:16768"/>
        <dbReference type="ChEBI" id="CHEBI:57287"/>
        <dbReference type="ChEBI" id="CHEBI:57288"/>
        <dbReference type="ChEBI" id="CHEBI:58887"/>
        <dbReference type="EC" id="2.3.1.189"/>
    </reaction>
</comment>
<name>A0A8J3NDB1_9ACTN</name>
<gene>
    <name evidence="4 6" type="primary">mshD</name>
    <name evidence="6" type="ORF">Aru02nite_60430</name>
</gene>
<comment type="function">
    <text evidence="4">Catalyzes the transfer of acetyl from acetyl-CoA to desacetylmycothiol (Cys-GlcN-Ins) to form mycothiol.</text>
</comment>
<dbReference type="NCBIfam" id="TIGR03448">
    <property type="entry name" value="mycothiol_MshD"/>
    <property type="match status" value="1"/>
</dbReference>
<keyword evidence="7" id="KW-1185">Reference proteome</keyword>
<dbReference type="PANTHER" id="PTHR43617">
    <property type="entry name" value="L-AMINO ACID N-ACETYLTRANSFERASE"/>
    <property type="match status" value="1"/>
</dbReference>
<dbReference type="GO" id="GO:0035447">
    <property type="term" value="F:mycothiol synthase activity"/>
    <property type="evidence" value="ECO:0007669"/>
    <property type="project" value="UniProtKB-UniRule"/>
</dbReference>
<comment type="caution">
    <text evidence="6">The sequence shown here is derived from an EMBL/GenBank/DDBJ whole genome shotgun (WGS) entry which is preliminary data.</text>
</comment>
<dbReference type="InterPro" id="IPR000182">
    <property type="entry name" value="GNAT_dom"/>
</dbReference>
<feature type="binding site" evidence="4">
    <location>
        <position position="179"/>
    </location>
    <ligand>
        <name>1D-myo-inositol 2-(L-cysteinylamino)-2-deoxy-alpha-D-glucopyranoside</name>
        <dbReference type="ChEBI" id="CHEBI:58887"/>
    </ligand>
</feature>
<sequence length="299" mass="32884">MTGAVRVDRAERVSIDEVDEVTELALAAGTADGVAPLSEPFDLRLRHGGTDALHLLARAGTVLVGYAQLDTAGAEAELVVHPAYRRRGIGRALLDAVLAEVPDAPLRMWAHGDHPSATALGYPAGLRRYRVLWQYRRDLLEPVAEPVWPAGVRVRPFEPGVDEDAWLGVNARAFADHPDQGRWTRDDLLAREHEPWFDPAGFLLAEDATGALVGFHWTKVHDEGQRQVGEVYVLGIDPDAQGGGLGAALTAAGLRYLRDTRDLDQVLLYVDEDNPRAVALYRKLGFVQWVTDVAFHRTR</sequence>
<feature type="binding site" evidence="4">
    <location>
        <position position="269"/>
    </location>
    <ligand>
        <name>1D-myo-inositol 2-(L-cysteinylamino)-2-deoxy-alpha-D-glucopyranoside</name>
        <dbReference type="ChEBI" id="CHEBI:58887"/>
    </ligand>
</feature>
<feature type="binding site" evidence="4">
    <location>
        <position position="230"/>
    </location>
    <ligand>
        <name>1D-myo-inositol 2-(L-cysteinylamino)-2-deoxy-alpha-D-glucopyranoside</name>
        <dbReference type="ChEBI" id="CHEBI:58887"/>
    </ligand>
</feature>
<dbReference type="RefSeq" id="WP_203663313.1">
    <property type="nucleotide sequence ID" value="NZ_BAAAZM010000001.1"/>
</dbReference>
<dbReference type="PROSITE" id="PS51186">
    <property type="entry name" value="GNAT"/>
    <property type="match status" value="2"/>
</dbReference>
<comment type="subunit">
    <text evidence="4">Monomer.</text>
</comment>
<proteinExistence type="inferred from homology"/>
<feature type="binding site" evidence="4">
    <location>
        <begin position="234"/>
        <end position="236"/>
    </location>
    <ligand>
        <name>acetyl-CoA</name>
        <dbReference type="ChEBI" id="CHEBI:57288"/>
        <label>2</label>
    </ligand>
</feature>
<dbReference type="AlphaFoldDB" id="A0A8J3NDB1"/>
<evidence type="ECO:0000256" key="2">
    <source>
        <dbReference type="ARBA" id="ARBA00022737"/>
    </source>
</evidence>
<dbReference type="GO" id="GO:0010125">
    <property type="term" value="P:mycothiol biosynthetic process"/>
    <property type="evidence" value="ECO:0007669"/>
    <property type="project" value="UniProtKB-UniRule"/>
</dbReference>
<dbReference type="InterPro" id="IPR050276">
    <property type="entry name" value="MshD_Acetyltransferase"/>
</dbReference>
<dbReference type="PIRSF" id="PIRSF021524">
    <property type="entry name" value="MSH_acetyltransferase"/>
    <property type="match status" value="1"/>
</dbReference>
<feature type="domain" description="N-acetyltransferase" evidence="5">
    <location>
        <begin position="13"/>
        <end position="138"/>
    </location>
</feature>
<dbReference type="EC" id="2.3.1.189" evidence="4"/>
<evidence type="ECO:0000256" key="1">
    <source>
        <dbReference type="ARBA" id="ARBA00022679"/>
    </source>
</evidence>
<dbReference type="InterPro" id="IPR016181">
    <property type="entry name" value="Acyl_CoA_acyltransferase"/>
</dbReference>
<comment type="similarity">
    <text evidence="4">Belongs to the acetyltransferase family. MshD subfamily.</text>
</comment>
<dbReference type="Pfam" id="PF13508">
    <property type="entry name" value="Acetyltransf_7"/>
    <property type="match status" value="1"/>
</dbReference>
<dbReference type="Gene3D" id="3.40.630.30">
    <property type="match status" value="1"/>
</dbReference>
<keyword evidence="3 4" id="KW-0012">Acyltransferase</keyword>
<dbReference type="Proteomes" id="UP000612808">
    <property type="component" value="Unassembled WGS sequence"/>
</dbReference>
<evidence type="ECO:0000313" key="6">
    <source>
        <dbReference type="EMBL" id="GID15154.1"/>
    </source>
</evidence>
<keyword evidence="2 4" id="KW-0677">Repeat</keyword>
<evidence type="ECO:0000256" key="4">
    <source>
        <dbReference type="HAMAP-Rule" id="MF_01698"/>
    </source>
</evidence>
<dbReference type="InterPro" id="IPR017813">
    <property type="entry name" value="Mycothiol_AcTrfase"/>
</dbReference>
<dbReference type="GO" id="GO:0008999">
    <property type="term" value="F:protein-N-terminal-alanine acetyltransferase activity"/>
    <property type="evidence" value="ECO:0007669"/>
    <property type="project" value="TreeGrafter"/>
</dbReference>